<accession>A0A1I5KZE6</accession>
<evidence type="ECO:0008006" key="5">
    <source>
        <dbReference type="Google" id="ProtNLM"/>
    </source>
</evidence>
<dbReference type="PROSITE" id="PS51257">
    <property type="entry name" value="PROKAR_LIPOPROTEIN"/>
    <property type="match status" value="1"/>
</dbReference>
<evidence type="ECO:0000313" key="3">
    <source>
        <dbReference type="EMBL" id="SFO90278.1"/>
    </source>
</evidence>
<feature type="compositionally biased region" description="Low complexity" evidence="1">
    <location>
        <begin position="22"/>
        <end position="52"/>
    </location>
</feature>
<dbReference type="AlphaFoldDB" id="A0A1I5KZE6"/>
<sequence>MIKKRKILLTGIAALGLAVTAACSSGDGSSESSQNNEETSQEQTENQDQQSESEQRAEEQQTSTELNSNSDLKSQLESEESVQEATVQEVNGENEQQVNIDITIASNQELTEELKTTYSDMIRQVYPDQNVSLIYAKGGELLEQTTLE</sequence>
<evidence type="ECO:0000256" key="2">
    <source>
        <dbReference type="SAM" id="SignalP"/>
    </source>
</evidence>
<dbReference type="Proteomes" id="UP000198892">
    <property type="component" value="Unassembled WGS sequence"/>
</dbReference>
<gene>
    <name evidence="3" type="ORF">SAMN05518683_10138</name>
</gene>
<reference evidence="4" key="1">
    <citation type="submission" date="2016-10" db="EMBL/GenBank/DDBJ databases">
        <authorList>
            <person name="Varghese N."/>
            <person name="Submissions S."/>
        </authorList>
    </citation>
    <scope>NUCLEOTIDE SEQUENCE [LARGE SCALE GENOMIC DNA]</scope>
    <source>
        <strain evidence="4">S7</strain>
    </source>
</reference>
<proteinExistence type="predicted"/>
<evidence type="ECO:0000256" key="1">
    <source>
        <dbReference type="SAM" id="MobiDB-lite"/>
    </source>
</evidence>
<keyword evidence="4" id="KW-1185">Reference proteome</keyword>
<dbReference type="STRING" id="1884432.SAMN05518683_10138"/>
<feature type="compositionally biased region" description="Polar residues" evidence="1">
    <location>
        <begin position="66"/>
        <end position="75"/>
    </location>
</feature>
<organism evidence="3 4">
    <name type="scientific">Salibacterium halotolerans</name>
    <dbReference type="NCBI Taxonomy" id="1884432"/>
    <lineage>
        <taxon>Bacteria</taxon>
        <taxon>Bacillati</taxon>
        <taxon>Bacillota</taxon>
        <taxon>Bacilli</taxon>
        <taxon>Bacillales</taxon>
        <taxon>Bacillaceae</taxon>
    </lineage>
</organism>
<protein>
    <recommendedName>
        <fullName evidence="5">Sporulation lipoprotein YhcN/YlaJ (Spore_YhcN_YlaJ)</fullName>
    </recommendedName>
</protein>
<evidence type="ECO:0000313" key="4">
    <source>
        <dbReference type="Proteomes" id="UP000198892"/>
    </source>
</evidence>
<feature type="region of interest" description="Disordered" evidence="1">
    <location>
        <begin position="22"/>
        <end position="95"/>
    </location>
</feature>
<feature type="chain" id="PRO_5038662263" description="Sporulation lipoprotein YhcN/YlaJ (Spore_YhcN_YlaJ)" evidence="2">
    <location>
        <begin position="22"/>
        <end position="148"/>
    </location>
</feature>
<name>A0A1I5KZE6_9BACI</name>
<dbReference type="RefSeq" id="WP_093334631.1">
    <property type="nucleotide sequence ID" value="NZ_FOXD01000001.1"/>
</dbReference>
<dbReference type="OrthoDB" id="2946936at2"/>
<keyword evidence="2" id="KW-0732">Signal</keyword>
<feature type="compositionally biased region" description="Polar residues" evidence="1">
    <location>
        <begin position="83"/>
        <end position="95"/>
    </location>
</feature>
<dbReference type="EMBL" id="FOXD01000001">
    <property type="protein sequence ID" value="SFO90278.1"/>
    <property type="molecule type" value="Genomic_DNA"/>
</dbReference>
<feature type="signal peptide" evidence="2">
    <location>
        <begin position="1"/>
        <end position="21"/>
    </location>
</feature>